<dbReference type="PATRIC" id="fig|1125712.3.peg.1119"/>
<accession>U2V735</accession>
<comment type="caution">
    <text evidence="3">The sequence shown here is derived from an EMBL/GenBank/DDBJ whole genome shotgun (WGS) entry which is preliminary data.</text>
</comment>
<name>U2V735_9ACTN</name>
<keyword evidence="4" id="KW-1185">Reference proteome</keyword>
<dbReference type="InterPro" id="IPR013011">
    <property type="entry name" value="PTS_EIIB_2"/>
</dbReference>
<gene>
    <name evidence="3" type="ORF">HMPREF1316_2004</name>
</gene>
<dbReference type="InterPro" id="IPR003501">
    <property type="entry name" value="PTS_EIIB_2/3"/>
</dbReference>
<keyword evidence="1" id="KW-0808">Transferase</keyword>
<dbReference type="Proteomes" id="UP000016638">
    <property type="component" value="Unassembled WGS sequence"/>
</dbReference>
<organism evidence="3 4">
    <name type="scientific">Olsenella profusa F0195</name>
    <dbReference type="NCBI Taxonomy" id="1125712"/>
    <lineage>
        <taxon>Bacteria</taxon>
        <taxon>Bacillati</taxon>
        <taxon>Actinomycetota</taxon>
        <taxon>Coriobacteriia</taxon>
        <taxon>Coriobacteriales</taxon>
        <taxon>Atopobiaceae</taxon>
        <taxon>Olsenella</taxon>
    </lineage>
</organism>
<dbReference type="eggNOG" id="COG3414">
    <property type="taxonomic scope" value="Bacteria"/>
</dbReference>
<reference evidence="3 4" key="1">
    <citation type="submission" date="2013-08" db="EMBL/GenBank/DDBJ databases">
        <authorList>
            <person name="Durkin A.S."/>
            <person name="Haft D.R."/>
            <person name="McCorrison J."/>
            <person name="Torralba M."/>
            <person name="Gillis M."/>
            <person name="Haft D.H."/>
            <person name="Methe B."/>
            <person name="Sutton G."/>
            <person name="Nelson K.E."/>
        </authorList>
    </citation>
    <scope>NUCLEOTIDE SEQUENCE [LARGE SCALE GENOMIC DNA]</scope>
    <source>
        <strain evidence="3 4">F0195</strain>
    </source>
</reference>
<dbReference type="AlphaFoldDB" id="U2V735"/>
<evidence type="ECO:0000256" key="1">
    <source>
        <dbReference type="ARBA" id="ARBA00022679"/>
    </source>
</evidence>
<dbReference type="CDD" id="cd05566">
    <property type="entry name" value="PTS_IIB_galactitol"/>
    <property type="match status" value="1"/>
</dbReference>
<dbReference type="SUPFAM" id="SSF52794">
    <property type="entry name" value="PTS system IIB component-like"/>
    <property type="match status" value="1"/>
</dbReference>
<proteinExistence type="predicted"/>
<dbReference type="GO" id="GO:0009401">
    <property type="term" value="P:phosphoenolpyruvate-dependent sugar phosphotransferase system"/>
    <property type="evidence" value="ECO:0007669"/>
    <property type="project" value="InterPro"/>
</dbReference>
<dbReference type="InterPro" id="IPR036095">
    <property type="entry name" value="PTS_EIIB-like_sf"/>
</dbReference>
<evidence type="ECO:0000313" key="3">
    <source>
        <dbReference type="EMBL" id="ERL08451.1"/>
    </source>
</evidence>
<dbReference type="GO" id="GO:0008982">
    <property type="term" value="F:protein-N(PI)-phosphohistidine-sugar phosphotransferase activity"/>
    <property type="evidence" value="ECO:0007669"/>
    <property type="project" value="InterPro"/>
</dbReference>
<evidence type="ECO:0000313" key="4">
    <source>
        <dbReference type="Proteomes" id="UP000016638"/>
    </source>
</evidence>
<dbReference type="PROSITE" id="PS51099">
    <property type="entry name" value="PTS_EIIB_TYPE_2"/>
    <property type="match status" value="1"/>
</dbReference>
<dbReference type="EMBL" id="AWEZ01000044">
    <property type="protein sequence ID" value="ERL08451.1"/>
    <property type="molecule type" value="Genomic_DNA"/>
</dbReference>
<dbReference type="STRING" id="1125712.HMPREF1316_2004"/>
<sequence length="97" mass="9877">MEGGMAARVVVACGAGIATSHAVASKLQRLLDDRGVSAQVDAVALESLPGALDGADAFVSVVKPDEEYDVPTFNGVAFLTGMGQEDELNRLVGSLSA</sequence>
<feature type="domain" description="PTS EIIB type-2" evidence="2">
    <location>
        <begin position="7"/>
        <end position="97"/>
    </location>
</feature>
<protein>
    <submittedName>
        <fullName evidence="3">PTS system, lactose/cellobiose-specific IIB subunit</fullName>
    </submittedName>
</protein>
<dbReference type="Pfam" id="PF02302">
    <property type="entry name" value="PTS_IIB"/>
    <property type="match status" value="1"/>
</dbReference>
<evidence type="ECO:0000259" key="2">
    <source>
        <dbReference type="PROSITE" id="PS51099"/>
    </source>
</evidence>
<dbReference type="Gene3D" id="3.40.50.2300">
    <property type="match status" value="1"/>
</dbReference>